<protein>
    <recommendedName>
        <fullName evidence="1">Glyoxalase/fosfomycin resistance/dioxygenase domain-containing protein</fullName>
    </recommendedName>
</protein>
<dbReference type="Gene3D" id="3.30.720.110">
    <property type="match status" value="1"/>
</dbReference>
<evidence type="ECO:0000313" key="2">
    <source>
        <dbReference type="EMBL" id="ABJ85963.1"/>
    </source>
</evidence>
<dbReference type="OrthoDB" id="163687at2"/>
<dbReference type="eggNOG" id="COG2764">
    <property type="taxonomic scope" value="Bacteria"/>
</dbReference>
<sequence length="259" mass="28362">MKLDIDGIRRQYADLSDEALLEIDRVDLVEAARRCYDEEVARRQLKRASVEHAAPLDEEELTVVGTYNSMDSARTARDVLRDAGLRAYVANEFPEDEAGTLRKAFGDMPLLVPVSMLDAAHEIIDAQSEGKAIETGYIRHGVGAVRAYLYGGLDLLEFVLEVFGGLELERHEFSATAFHVEIMIGDSVIALEVSDPPHASATPGSVYVYVPDVDEAYARALESGGTSVAKPADKPYDERSAGVKDGFGNTWWMATYTGV</sequence>
<dbReference type="HOGENOM" id="CLU_1073248_0_0_0"/>
<feature type="domain" description="Glyoxalase/fosfomycin resistance/dioxygenase" evidence="1">
    <location>
        <begin position="157"/>
        <end position="252"/>
    </location>
</feature>
<dbReference type="KEGG" id="sus:Acid_5007"/>
<dbReference type="AlphaFoldDB" id="Q01WK2"/>
<accession>Q01WK2</accession>
<proteinExistence type="predicted"/>
<dbReference type="InterPro" id="IPR004360">
    <property type="entry name" value="Glyas_Fos-R_dOase_dom"/>
</dbReference>
<dbReference type="Pfam" id="PF00903">
    <property type="entry name" value="Glyoxalase"/>
    <property type="match status" value="1"/>
</dbReference>
<dbReference type="InParanoid" id="Q01WK2"/>
<dbReference type="SUPFAM" id="SSF54593">
    <property type="entry name" value="Glyoxalase/Bleomycin resistance protein/Dihydroxybiphenyl dioxygenase"/>
    <property type="match status" value="1"/>
</dbReference>
<dbReference type="InterPro" id="IPR029068">
    <property type="entry name" value="Glyas_Bleomycin-R_OHBP_Dase"/>
</dbReference>
<reference evidence="2" key="1">
    <citation type="submission" date="2006-10" db="EMBL/GenBank/DDBJ databases">
        <title>Complete sequence of Solibacter usitatus Ellin6076.</title>
        <authorList>
            <consortium name="US DOE Joint Genome Institute"/>
            <person name="Copeland A."/>
            <person name="Lucas S."/>
            <person name="Lapidus A."/>
            <person name="Barry K."/>
            <person name="Detter J.C."/>
            <person name="Glavina del Rio T."/>
            <person name="Hammon N."/>
            <person name="Israni S."/>
            <person name="Dalin E."/>
            <person name="Tice H."/>
            <person name="Pitluck S."/>
            <person name="Thompson L.S."/>
            <person name="Brettin T."/>
            <person name="Bruce D."/>
            <person name="Han C."/>
            <person name="Tapia R."/>
            <person name="Gilna P."/>
            <person name="Schmutz J."/>
            <person name="Larimer F."/>
            <person name="Land M."/>
            <person name="Hauser L."/>
            <person name="Kyrpides N."/>
            <person name="Mikhailova N."/>
            <person name="Janssen P.H."/>
            <person name="Kuske C.R."/>
            <person name="Richardson P."/>
        </authorList>
    </citation>
    <scope>NUCLEOTIDE SEQUENCE</scope>
    <source>
        <strain evidence="2">Ellin6076</strain>
    </source>
</reference>
<dbReference type="EMBL" id="CP000473">
    <property type="protein sequence ID" value="ABJ85963.1"/>
    <property type="molecule type" value="Genomic_DNA"/>
</dbReference>
<name>Q01WK2_SOLUE</name>
<organism evidence="2">
    <name type="scientific">Solibacter usitatus (strain Ellin6076)</name>
    <dbReference type="NCBI Taxonomy" id="234267"/>
    <lineage>
        <taxon>Bacteria</taxon>
        <taxon>Pseudomonadati</taxon>
        <taxon>Acidobacteriota</taxon>
        <taxon>Terriglobia</taxon>
        <taxon>Bryobacterales</taxon>
        <taxon>Solibacteraceae</taxon>
        <taxon>Candidatus Solibacter</taxon>
    </lineage>
</organism>
<dbReference type="STRING" id="234267.Acid_5007"/>
<gene>
    <name evidence="2" type="ordered locus">Acid_5007</name>
</gene>
<evidence type="ECO:0000259" key="1">
    <source>
        <dbReference type="Pfam" id="PF00903"/>
    </source>
</evidence>